<evidence type="ECO:0000256" key="1">
    <source>
        <dbReference type="ARBA" id="ARBA00006835"/>
    </source>
</evidence>
<feature type="domain" description="RNA polymerase Rpb2" evidence="15">
    <location>
        <begin position="573"/>
        <end position="633"/>
    </location>
</feature>
<dbReference type="GO" id="GO:0032549">
    <property type="term" value="F:ribonucleoside binding"/>
    <property type="evidence" value="ECO:0007669"/>
    <property type="project" value="InterPro"/>
</dbReference>
<evidence type="ECO:0000259" key="16">
    <source>
        <dbReference type="Pfam" id="PF04567"/>
    </source>
</evidence>
<accession>A0A6C0IJJ8</accession>
<dbReference type="InterPro" id="IPR014724">
    <property type="entry name" value="RNA_pol_RPB2_OB-fold"/>
</dbReference>
<feature type="domain" description="DNA-directed RNA polymerase subunit 2 hybrid-binding" evidence="10">
    <location>
        <begin position="755"/>
        <end position="1120"/>
    </location>
</feature>
<feature type="domain" description="RNA polymerase Rpb2" evidence="16">
    <location>
        <begin position="709"/>
        <end position="744"/>
    </location>
</feature>
<feature type="compositionally biased region" description="Pro residues" evidence="9">
    <location>
        <begin position="1338"/>
        <end position="1355"/>
    </location>
</feature>
<reference evidence="17" key="1">
    <citation type="journal article" date="2020" name="Nature">
        <title>Giant virus diversity and host interactions through global metagenomics.</title>
        <authorList>
            <person name="Schulz F."/>
            <person name="Roux S."/>
            <person name="Paez-Espino D."/>
            <person name="Jungbluth S."/>
            <person name="Walsh D.A."/>
            <person name="Denef V.J."/>
            <person name="McMahon K.D."/>
            <person name="Konstantinidis K.T."/>
            <person name="Eloe-Fadrosh E.A."/>
            <person name="Kyrpides N.C."/>
            <person name="Woyke T."/>
        </authorList>
    </citation>
    <scope>NUCLEOTIDE SEQUENCE</scope>
    <source>
        <strain evidence="17">GVMAG-M-3300024252-29</strain>
    </source>
</reference>
<dbReference type="InterPro" id="IPR007121">
    <property type="entry name" value="RNA_pol_bsu_CS"/>
</dbReference>
<keyword evidence="7" id="KW-0862">Zinc</keyword>
<feature type="region of interest" description="Disordered" evidence="9">
    <location>
        <begin position="1326"/>
        <end position="1412"/>
    </location>
</feature>
<dbReference type="Gene3D" id="3.90.1070.20">
    <property type="match status" value="1"/>
</dbReference>
<keyword evidence="4" id="KW-0808">Transferase</keyword>
<dbReference type="InterPro" id="IPR007647">
    <property type="entry name" value="RNA_pol_Rpb2_5"/>
</dbReference>
<dbReference type="Gene3D" id="3.90.1110.10">
    <property type="entry name" value="RNA polymerase Rpb2, domain 2"/>
    <property type="match status" value="1"/>
</dbReference>
<evidence type="ECO:0000259" key="12">
    <source>
        <dbReference type="Pfam" id="PF04561"/>
    </source>
</evidence>
<dbReference type="Pfam" id="PF04561">
    <property type="entry name" value="RNA_pol_Rpb2_2"/>
    <property type="match status" value="1"/>
</dbReference>
<sequence length="1526" mass="173636">MENIAWSVIDKYFQENPYNLVAHHLDSYNAFFEKDLKKIFKDNNPFRFLEKKNEQDDELPFECFIYMGGKEGDRVYYSKPVIYDDDEAINPEYMYPNVARLRNMTYGINIHYDIQVEFVFYENGERKEKEMLIEKVYLCKMPVMLHSNMCILKSLPETSRFSMGECKHDKGGYFIIDGKEKALVCQEKFADNVLYIKKQNSDSLYLYSTEIRSVSEDPSKPIRATKVHIVRESSRYTNLNIVVEIPNVRINIPIFIVMRALGVESDKDIIRHCILDLDTNSQLVDDFIPSIHDAGNIFTQQSAINYIKEFTKRGTVNGVLEILMDYFLPHIGTSNFIDKSYFLGHMVYKLLRVYRNIDQPTDRDNFMYKRVELSGTLIYQLVREYYLEFKKRVEQAIDKEFYYHDKEYKKKKSKSVKEKENEKVIDYKQNFTSLIEDNHTNFFKPTILVKGIRDAFKGKWGATEQSLKVGALQDLNRLSNLSALCHMRKLVLPLDSTAKVTGPRLLHGSQWGFIDPVDTPDGGNCGLHKYMAISTYVTSGTSAVPMKSWLRMHTGMKLLSECNSKTIASFTKIFVNGQWCGVLDNPLEVMDKFKLCRRIGVLPAYNSISFSYNTNELYIYTDSGRLTRPLYYIDNGILSYSSKSTLKLLHDGSYTWENVVNGFHEKDELYKGINNDNYYEVSKMYPSVVKQMESLNLEELHRLFKDKMSVVDYLDSSEENTHLIATMSDDLRKTKQYTHLEIHPSLILGVLGNSIIFPEQNPSTRNAFSCGQTKQAVSMYHSNFQNRIDKMGVVLNYGNVPLVKSRYLKYINNEEAPYGANAIVAIMSYTGYNVEDAILINQGAIERGLFRTTYFSMYEAREESTKRNAQGSDMRFADVLKMPEVNGIKKEYDYDSLDEFGLIREETEMHDKRAVIGRITVSADIDQSALDSSVFPKKGQLGIVDKSFMTDGEEGTRIAKVRVREERIPAIGDKMASRAGQKGTIGLIIPEKDMPYASDGTVPDLIINPHAIPSRMTLGQLLEALIGKAAANLGAFGDCTAFTMKGANTEAFGKVLVDNGYHSSGNQILYSGFTGQQLNANIFIGPTYYMRLKHMVKDKINSRPSGKKVFMTRQPNQGRANDGGLRIGEMERDGIMAHGASAFLNDAFMKRADEYRMAICNKTGAIAAYNPEANIMLSPHADGPLPFKTSIDGNVTLDKISYYGRSFSIVRVPYSFKLLMHELQVMNIHMKVVTSDNIDHLLSMSYSDNVNKLLRDNSDINRIYDKLRNVMRNNLRNVISEQPSENRDLNTPVLNNNITSQAIAPSLSKEITGKDNDDIEYLQLDSKNSNGSFQPKSPDNPPDYAPTSPINPPDSPGYSPYSPAYAVDSTDKEYNGAVENDEMPDISKFSMSSSDLTVEQQDKTDAPSVIKDPNVQIQFDKLPEADKVKLMKAVSMMENEEEVSRRKQEASDREKKETMLKISTDRLENTQKESEKELSQSVNTEPVSILKIDTSEKNDDKDNEDSETKNENISSGGMKKISFDTS</sequence>
<dbReference type="InterPro" id="IPR037034">
    <property type="entry name" value="RNA_pol_Rpb2_2_sf"/>
</dbReference>
<evidence type="ECO:0000256" key="6">
    <source>
        <dbReference type="ARBA" id="ARBA00022723"/>
    </source>
</evidence>
<organism evidence="17">
    <name type="scientific">viral metagenome</name>
    <dbReference type="NCBI Taxonomy" id="1070528"/>
    <lineage>
        <taxon>unclassified sequences</taxon>
        <taxon>metagenomes</taxon>
        <taxon>organismal metagenomes</taxon>
    </lineage>
</organism>
<feature type="compositionally biased region" description="Basic and acidic residues" evidence="9">
    <location>
        <begin position="1493"/>
        <end position="1510"/>
    </location>
</feature>
<dbReference type="GO" id="GO:0000428">
    <property type="term" value="C:DNA-directed RNA polymerase complex"/>
    <property type="evidence" value="ECO:0007669"/>
    <property type="project" value="UniProtKB-KW"/>
</dbReference>
<dbReference type="InterPro" id="IPR007641">
    <property type="entry name" value="RNA_pol_Rpb2_7"/>
</dbReference>
<feature type="compositionally biased region" description="Basic and acidic residues" evidence="9">
    <location>
        <begin position="1442"/>
        <end position="1478"/>
    </location>
</feature>
<evidence type="ECO:0000256" key="5">
    <source>
        <dbReference type="ARBA" id="ARBA00022695"/>
    </source>
</evidence>
<evidence type="ECO:0000259" key="10">
    <source>
        <dbReference type="Pfam" id="PF00562"/>
    </source>
</evidence>
<feature type="region of interest" description="Disordered" evidence="9">
    <location>
        <begin position="1436"/>
        <end position="1526"/>
    </location>
</feature>
<keyword evidence="3" id="KW-0240">DNA-directed RNA polymerase</keyword>
<feature type="compositionally biased region" description="Polar residues" evidence="9">
    <location>
        <begin position="1326"/>
        <end position="1337"/>
    </location>
</feature>
<feature type="domain" description="RNA polymerase Rpb2" evidence="14">
    <location>
        <begin position="475"/>
        <end position="537"/>
    </location>
</feature>
<dbReference type="Pfam" id="PF04567">
    <property type="entry name" value="RNA_pol_Rpb2_5"/>
    <property type="match status" value="1"/>
</dbReference>
<dbReference type="Pfam" id="PF04565">
    <property type="entry name" value="RNA_pol_Rpb2_3"/>
    <property type="match status" value="1"/>
</dbReference>
<dbReference type="PANTHER" id="PTHR20856">
    <property type="entry name" value="DNA-DIRECTED RNA POLYMERASE I SUBUNIT 2"/>
    <property type="match status" value="1"/>
</dbReference>
<dbReference type="Pfam" id="PF04560">
    <property type="entry name" value="RNA_pol_Rpb2_7"/>
    <property type="match status" value="1"/>
</dbReference>
<keyword evidence="8" id="KW-0804">Transcription</keyword>
<keyword evidence="6" id="KW-0479">Metal-binding</keyword>
<evidence type="ECO:0000313" key="17">
    <source>
        <dbReference type="EMBL" id="QHT93354.1"/>
    </source>
</evidence>
<dbReference type="Pfam" id="PF04566">
    <property type="entry name" value="RNA_pol_Rpb2_4"/>
    <property type="match status" value="1"/>
</dbReference>
<dbReference type="EC" id="2.7.7.6" evidence="2"/>
<comment type="similarity">
    <text evidence="1">Belongs to the RNA polymerase beta chain family.</text>
</comment>
<dbReference type="EMBL" id="MN740207">
    <property type="protein sequence ID" value="QHT93354.1"/>
    <property type="molecule type" value="Genomic_DNA"/>
</dbReference>
<proteinExistence type="inferred from homology"/>
<name>A0A6C0IJJ8_9ZZZZ</name>
<feature type="compositionally biased region" description="Low complexity" evidence="9">
    <location>
        <begin position="1356"/>
        <end position="1365"/>
    </location>
</feature>
<dbReference type="Pfam" id="PF04563">
    <property type="entry name" value="RNA_pol_Rpb2_1"/>
    <property type="match status" value="1"/>
</dbReference>
<dbReference type="InterPro" id="IPR007645">
    <property type="entry name" value="RNA_pol_Rpb2_3"/>
</dbReference>
<protein>
    <recommendedName>
        <fullName evidence="2">DNA-directed RNA polymerase</fullName>
        <ecNumber evidence="2">2.7.7.6</ecNumber>
    </recommendedName>
</protein>
<evidence type="ECO:0000256" key="8">
    <source>
        <dbReference type="ARBA" id="ARBA00023163"/>
    </source>
</evidence>
<keyword evidence="5" id="KW-0548">Nucleotidyltransferase</keyword>
<evidence type="ECO:0000256" key="7">
    <source>
        <dbReference type="ARBA" id="ARBA00022833"/>
    </source>
</evidence>
<dbReference type="InterPro" id="IPR007642">
    <property type="entry name" value="RNA_pol_Rpb2_2"/>
</dbReference>
<dbReference type="PROSITE" id="PS01166">
    <property type="entry name" value="RNA_POL_BETA"/>
    <property type="match status" value="1"/>
</dbReference>
<dbReference type="GO" id="GO:0003899">
    <property type="term" value="F:DNA-directed RNA polymerase activity"/>
    <property type="evidence" value="ECO:0007669"/>
    <property type="project" value="UniProtKB-EC"/>
</dbReference>
<dbReference type="CDD" id="cd00653">
    <property type="entry name" value="RNA_pol_B_RPB2"/>
    <property type="match status" value="1"/>
</dbReference>
<evidence type="ECO:0000256" key="4">
    <source>
        <dbReference type="ARBA" id="ARBA00022679"/>
    </source>
</evidence>
<dbReference type="Gene3D" id="2.40.270.10">
    <property type="entry name" value="DNA-directed RNA polymerase, subunit 2, domain 6"/>
    <property type="match status" value="1"/>
</dbReference>
<evidence type="ECO:0000256" key="3">
    <source>
        <dbReference type="ARBA" id="ARBA00022478"/>
    </source>
</evidence>
<evidence type="ECO:0000259" key="13">
    <source>
        <dbReference type="Pfam" id="PF04563"/>
    </source>
</evidence>
<dbReference type="GO" id="GO:0006351">
    <property type="term" value="P:DNA-templated transcription"/>
    <property type="evidence" value="ECO:0007669"/>
    <property type="project" value="InterPro"/>
</dbReference>
<evidence type="ECO:0000259" key="15">
    <source>
        <dbReference type="Pfam" id="PF04566"/>
    </source>
</evidence>
<dbReference type="Pfam" id="PF00562">
    <property type="entry name" value="RNA_pol_Rpb2_6"/>
    <property type="match status" value="1"/>
</dbReference>
<evidence type="ECO:0000256" key="2">
    <source>
        <dbReference type="ARBA" id="ARBA00012418"/>
    </source>
</evidence>
<dbReference type="GO" id="GO:0003677">
    <property type="term" value="F:DNA binding"/>
    <property type="evidence" value="ECO:0007669"/>
    <property type="project" value="InterPro"/>
</dbReference>
<dbReference type="GO" id="GO:0046872">
    <property type="term" value="F:metal ion binding"/>
    <property type="evidence" value="ECO:0007669"/>
    <property type="project" value="UniProtKB-KW"/>
</dbReference>
<feature type="domain" description="RNA polymerase Rpb2" evidence="12">
    <location>
        <begin position="241"/>
        <end position="372"/>
    </location>
</feature>
<dbReference type="InterPro" id="IPR015712">
    <property type="entry name" value="DNA-dir_RNA_pol_su2"/>
</dbReference>
<feature type="compositionally biased region" description="Polar residues" evidence="9">
    <location>
        <begin position="1389"/>
        <end position="1399"/>
    </location>
</feature>
<dbReference type="Gene3D" id="2.40.50.150">
    <property type="match status" value="1"/>
</dbReference>
<evidence type="ECO:0000259" key="11">
    <source>
        <dbReference type="Pfam" id="PF04560"/>
    </source>
</evidence>
<evidence type="ECO:0000256" key="9">
    <source>
        <dbReference type="SAM" id="MobiDB-lite"/>
    </source>
</evidence>
<dbReference type="Gene3D" id="3.90.1800.10">
    <property type="entry name" value="RNA polymerase alpha subunit dimerisation domain"/>
    <property type="match status" value="1"/>
</dbReference>
<evidence type="ECO:0000259" key="14">
    <source>
        <dbReference type="Pfam" id="PF04565"/>
    </source>
</evidence>
<feature type="domain" description="RNA polymerase beta subunit protrusion" evidence="13">
    <location>
        <begin position="19"/>
        <end position="405"/>
    </location>
</feature>
<dbReference type="InterPro" id="IPR007644">
    <property type="entry name" value="RNA_pol_bsu_protrusion"/>
</dbReference>
<dbReference type="InterPro" id="IPR007646">
    <property type="entry name" value="RNA_pol_Rpb2_4"/>
</dbReference>
<dbReference type="InterPro" id="IPR007120">
    <property type="entry name" value="DNA-dir_RNAP_su2_dom"/>
</dbReference>
<feature type="domain" description="RNA polymerase Rpb2" evidence="11">
    <location>
        <begin position="1123"/>
        <end position="1234"/>
    </location>
</feature>
<dbReference type="InterPro" id="IPR037033">
    <property type="entry name" value="DNA-dir_RNAP_su2_hyb_sf"/>
</dbReference>
<dbReference type="SUPFAM" id="SSF64484">
    <property type="entry name" value="beta and beta-prime subunits of DNA dependent RNA-polymerase"/>
    <property type="match status" value="1"/>
</dbReference>